<dbReference type="Pfam" id="PF02518">
    <property type="entry name" value="HATPase_c"/>
    <property type="match status" value="1"/>
</dbReference>
<keyword evidence="8" id="KW-1133">Transmembrane helix</keyword>
<dbReference type="InterPro" id="IPR005467">
    <property type="entry name" value="His_kinase_dom"/>
</dbReference>
<evidence type="ECO:0000256" key="2">
    <source>
        <dbReference type="ARBA" id="ARBA00004429"/>
    </source>
</evidence>
<accession>A0ABS5KWL9</accession>
<evidence type="ECO:0000256" key="4">
    <source>
        <dbReference type="ARBA" id="ARBA00022519"/>
    </source>
</evidence>
<evidence type="ECO:0000256" key="6">
    <source>
        <dbReference type="ARBA" id="ARBA00022692"/>
    </source>
</evidence>
<evidence type="ECO:0000256" key="11">
    <source>
        <dbReference type="SAM" id="MobiDB-lite"/>
    </source>
</evidence>
<gene>
    <name evidence="13" type="ORF">KGQ19_26640</name>
</gene>
<feature type="region of interest" description="Disordered" evidence="11">
    <location>
        <begin position="1"/>
        <end position="38"/>
    </location>
</feature>
<keyword evidence="10" id="KW-0472">Membrane</keyword>
<evidence type="ECO:0000256" key="3">
    <source>
        <dbReference type="ARBA" id="ARBA00012438"/>
    </source>
</evidence>
<keyword evidence="4" id="KW-1003">Cell membrane</keyword>
<dbReference type="PANTHER" id="PTHR44936">
    <property type="entry name" value="SENSOR PROTEIN CREC"/>
    <property type="match status" value="1"/>
</dbReference>
<reference evidence="13 14" key="1">
    <citation type="submission" date="2020-02" db="EMBL/GenBank/DDBJ databases">
        <title>Acidophilic actinobacteria isolated from forest soil.</title>
        <authorList>
            <person name="Golinska P."/>
        </authorList>
    </citation>
    <scope>NUCLEOTIDE SEQUENCE [LARGE SCALE GENOMIC DNA]</scope>
    <source>
        <strain evidence="13 14">NL8</strain>
    </source>
</reference>
<dbReference type="SUPFAM" id="SSF55874">
    <property type="entry name" value="ATPase domain of HSP90 chaperone/DNA topoisomerase II/histidine kinase"/>
    <property type="match status" value="1"/>
</dbReference>
<dbReference type="EC" id="2.7.13.3" evidence="3"/>
<comment type="catalytic activity">
    <reaction evidence="1">
        <text>ATP + protein L-histidine = ADP + protein N-phospho-L-histidine.</text>
        <dbReference type="EC" id="2.7.13.3"/>
    </reaction>
</comment>
<keyword evidence="5" id="KW-0808">Transferase</keyword>
<dbReference type="InterPro" id="IPR036890">
    <property type="entry name" value="HATPase_C_sf"/>
</dbReference>
<dbReference type="GO" id="GO:0016301">
    <property type="term" value="F:kinase activity"/>
    <property type="evidence" value="ECO:0007669"/>
    <property type="project" value="UniProtKB-KW"/>
</dbReference>
<dbReference type="InterPro" id="IPR003594">
    <property type="entry name" value="HATPase_dom"/>
</dbReference>
<keyword evidence="4" id="KW-0997">Cell inner membrane</keyword>
<evidence type="ECO:0000313" key="14">
    <source>
        <dbReference type="Proteomes" id="UP000730482"/>
    </source>
</evidence>
<evidence type="ECO:0000256" key="10">
    <source>
        <dbReference type="ARBA" id="ARBA00023136"/>
    </source>
</evidence>
<keyword evidence="6" id="KW-0812">Transmembrane</keyword>
<dbReference type="PROSITE" id="PS50109">
    <property type="entry name" value="HIS_KIN"/>
    <property type="match status" value="1"/>
</dbReference>
<evidence type="ECO:0000313" key="13">
    <source>
        <dbReference type="EMBL" id="MBS2550453.1"/>
    </source>
</evidence>
<evidence type="ECO:0000256" key="8">
    <source>
        <dbReference type="ARBA" id="ARBA00022989"/>
    </source>
</evidence>
<dbReference type="InterPro" id="IPR050980">
    <property type="entry name" value="2C_sensor_his_kinase"/>
</dbReference>
<dbReference type="EMBL" id="JAAFYZ010000103">
    <property type="protein sequence ID" value="MBS2550453.1"/>
    <property type="molecule type" value="Genomic_DNA"/>
</dbReference>
<comment type="subcellular location">
    <subcellularLocation>
        <location evidence="2">Cell inner membrane</location>
        <topology evidence="2">Multi-pass membrane protein</topology>
    </subcellularLocation>
</comment>
<feature type="domain" description="Histidine kinase" evidence="12">
    <location>
        <begin position="1"/>
        <end position="110"/>
    </location>
</feature>
<sequence>MDNAIHHNEPGGWVRAQVMTSRDEDEDEDEDDRTSTGLRARIIVENGGPVLTQAEVDLLGQPFQRLGPQRTSQPGTGLGLSIVAAIVAVHHGRLLLRARDEGGLRAEVEL</sequence>
<keyword evidence="9" id="KW-0902">Two-component regulatory system</keyword>
<proteinExistence type="predicted"/>
<dbReference type="PANTHER" id="PTHR44936:SF5">
    <property type="entry name" value="SENSOR HISTIDINE KINASE ENVZ"/>
    <property type="match status" value="1"/>
</dbReference>
<evidence type="ECO:0000259" key="12">
    <source>
        <dbReference type="PROSITE" id="PS50109"/>
    </source>
</evidence>
<evidence type="ECO:0000256" key="9">
    <source>
        <dbReference type="ARBA" id="ARBA00023012"/>
    </source>
</evidence>
<evidence type="ECO:0000256" key="1">
    <source>
        <dbReference type="ARBA" id="ARBA00000085"/>
    </source>
</evidence>
<feature type="compositionally biased region" description="Acidic residues" evidence="11">
    <location>
        <begin position="23"/>
        <end position="32"/>
    </location>
</feature>
<dbReference type="Proteomes" id="UP000730482">
    <property type="component" value="Unassembled WGS sequence"/>
</dbReference>
<name>A0ABS5KWL9_9ACTN</name>
<protein>
    <recommendedName>
        <fullName evidence="3">histidine kinase</fullName>
        <ecNumber evidence="3">2.7.13.3</ecNumber>
    </recommendedName>
</protein>
<evidence type="ECO:0000256" key="7">
    <source>
        <dbReference type="ARBA" id="ARBA00022777"/>
    </source>
</evidence>
<keyword evidence="14" id="KW-1185">Reference proteome</keyword>
<dbReference type="Gene3D" id="3.30.565.10">
    <property type="entry name" value="Histidine kinase-like ATPase, C-terminal domain"/>
    <property type="match status" value="1"/>
</dbReference>
<comment type="caution">
    <text evidence="13">The sequence shown here is derived from an EMBL/GenBank/DDBJ whole genome shotgun (WGS) entry which is preliminary data.</text>
</comment>
<keyword evidence="7 13" id="KW-0418">Kinase</keyword>
<evidence type="ECO:0000256" key="5">
    <source>
        <dbReference type="ARBA" id="ARBA00022679"/>
    </source>
</evidence>
<organism evidence="13 14">
    <name type="scientific">Catenulispora pinistramenti</name>
    <dbReference type="NCBI Taxonomy" id="2705254"/>
    <lineage>
        <taxon>Bacteria</taxon>
        <taxon>Bacillati</taxon>
        <taxon>Actinomycetota</taxon>
        <taxon>Actinomycetes</taxon>
        <taxon>Catenulisporales</taxon>
        <taxon>Catenulisporaceae</taxon>
        <taxon>Catenulispora</taxon>
    </lineage>
</organism>